<keyword evidence="4" id="KW-1185">Reference proteome</keyword>
<dbReference type="AlphaFoldDB" id="A0A0C3AS49"/>
<evidence type="ECO:0000313" key="3">
    <source>
        <dbReference type="EMBL" id="KIM76743.1"/>
    </source>
</evidence>
<dbReference type="HOGENOM" id="CLU_1922126_0_0_1"/>
<evidence type="ECO:0000256" key="2">
    <source>
        <dbReference type="SAM" id="Phobius"/>
    </source>
</evidence>
<dbReference type="Proteomes" id="UP000054166">
    <property type="component" value="Unassembled WGS sequence"/>
</dbReference>
<dbReference type="EMBL" id="KN833032">
    <property type="protein sequence ID" value="KIM76743.1"/>
    <property type="molecule type" value="Genomic_DNA"/>
</dbReference>
<reference evidence="4" key="2">
    <citation type="submission" date="2015-01" db="EMBL/GenBank/DDBJ databases">
        <title>Evolutionary Origins and Diversification of the Mycorrhizal Mutualists.</title>
        <authorList>
            <consortium name="DOE Joint Genome Institute"/>
            <consortium name="Mycorrhizal Genomics Consortium"/>
            <person name="Kohler A."/>
            <person name="Kuo A."/>
            <person name="Nagy L.G."/>
            <person name="Floudas D."/>
            <person name="Copeland A."/>
            <person name="Barry K.W."/>
            <person name="Cichocki N."/>
            <person name="Veneault-Fourrey C."/>
            <person name="LaButti K."/>
            <person name="Lindquist E.A."/>
            <person name="Lipzen A."/>
            <person name="Lundell T."/>
            <person name="Morin E."/>
            <person name="Murat C."/>
            <person name="Riley R."/>
            <person name="Ohm R."/>
            <person name="Sun H."/>
            <person name="Tunlid A."/>
            <person name="Henrissat B."/>
            <person name="Grigoriev I.V."/>
            <person name="Hibbett D.S."/>
            <person name="Martin F."/>
        </authorList>
    </citation>
    <scope>NUCLEOTIDE SEQUENCE [LARGE SCALE GENOMIC DNA]</scope>
    <source>
        <strain evidence="4">F 1598</strain>
    </source>
</reference>
<keyword evidence="2" id="KW-0472">Membrane</keyword>
<accession>A0A0C3AS49</accession>
<keyword evidence="2" id="KW-0812">Transmembrane</keyword>
<dbReference type="InParanoid" id="A0A0C3AS49"/>
<evidence type="ECO:0000256" key="1">
    <source>
        <dbReference type="SAM" id="MobiDB-lite"/>
    </source>
</evidence>
<evidence type="ECO:0000313" key="4">
    <source>
        <dbReference type="Proteomes" id="UP000054166"/>
    </source>
</evidence>
<name>A0A0C3AS49_PILCF</name>
<feature type="transmembrane region" description="Helical" evidence="2">
    <location>
        <begin position="38"/>
        <end position="56"/>
    </location>
</feature>
<keyword evidence="2" id="KW-1133">Transmembrane helix</keyword>
<protein>
    <submittedName>
        <fullName evidence="3">Uncharacterized protein</fullName>
    </submittedName>
</protein>
<feature type="region of interest" description="Disordered" evidence="1">
    <location>
        <begin position="1"/>
        <end position="21"/>
    </location>
</feature>
<reference evidence="3 4" key="1">
    <citation type="submission" date="2014-04" db="EMBL/GenBank/DDBJ databases">
        <authorList>
            <consortium name="DOE Joint Genome Institute"/>
            <person name="Kuo A."/>
            <person name="Tarkka M."/>
            <person name="Buscot F."/>
            <person name="Kohler A."/>
            <person name="Nagy L.G."/>
            <person name="Floudas D."/>
            <person name="Copeland A."/>
            <person name="Barry K.W."/>
            <person name="Cichocki N."/>
            <person name="Veneault-Fourrey C."/>
            <person name="LaButti K."/>
            <person name="Lindquist E.A."/>
            <person name="Lipzen A."/>
            <person name="Lundell T."/>
            <person name="Morin E."/>
            <person name="Murat C."/>
            <person name="Sun H."/>
            <person name="Tunlid A."/>
            <person name="Henrissat B."/>
            <person name="Grigoriev I.V."/>
            <person name="Hibbett D.S."/>
            <person name="Martin F."/>
            <person name="Nordberg H.P."/>
            <person name="Cantor M.N."/>
            <person name="Hua S.X."/>
        </authorList>
    </citation>
    <scope>NUCLEOTIDE SEQUENCE [LARGE SCALE GENOMIC DNA]</scope>
    <source>
        <strain evidence="3 4">F 1598</strain>
    </source>
</reference>
<proteinExistence type="predicted"/>
<feature type="non-terminal residue" evidence="3">
    <location>
        <position position="132"/>
    </location>
</feature>
<sequence>MSGRPILKPSAPPQVLHASRQRRPRVPFQPPFYTVHRVFVFLITFSLAVAVVSIYFDHPNGATVAVDHGVCSVEMNRISTAHRAPTELELRPPLSSIRATTSSLLSLKLFSYPTRPEYTRSRRRAMSYSRSL</sequence>
<organism evidence="3 4">
    <name type="scientific">Piloderma croceum (strain F 1598)</name>
    <dbReference type="NCBI Taxonomy" id="765440"/>
    <lineage>
        <taxon>Eukaryota</taxon>
        <taxon>Fungi</taxon>
        <taxon>Dikarya</taxon>
        <taxon>Basidiomycota</taxon>
        <taxon>Agaricomycotina</taxon>
        <taxon>Agaricomycetes</taxon>
        <taxon>Agaricomycetidae</taxon>
        <taxon>Atheliales</taxon>
        <taxon>Atheliaceae</taxon>
        <taxon>Piloderma</taxon>
    </lineage>
</organism>
<gene>
    <name evidence="3" type="ORF">PILCRDRAFT_826139</name>
</gene>